<comment type="caution">
    <text evidence="1">The sequence shown here is derived from an EMBL/GenBank/DDBJ whole genome shotgun (WGS) entry which is preliminary data.</text>
</comment>
<organism evidence="1 2">
    <name type="scientific">Brachionus plicatilis</name>
    <name type="common">Marine rotifer</name>
    <name type="synonym">Brachionus muelleri</name>
    <dbReference type="NCBI Taxonomy" id="10195"/>
    <lineage>
        <taxon>Eukaryota</taxon>
        <taxon>Metazoa</taxon>
        <taxon>Spiralia</taxon>
        <taxon>Gnathifera</taxon>
        <taxon>Rotifera</taxon>
        <taxon>Eurotatoria</taxon>
        <taxon>Monogononta</taxon>
        <taxon>Pseudotrocha</taxon>
        <taxon>Ploima</taxon>
        <taxon>Brachionidae</taxon>
        <taxon>Brachionus</taxon>
    </lineage>
</organism>
<dbReference type="EMBL" id="REGN01003152">
    <property type="protein sequence ID" value="RNA24240.1"/>
    <property type="molecule type" value="Genomic_DNA"/>
</dbReference>
<sequence length="60" mass="6598">MKKFSRWAQLVRIGPGWESELQCGGGLTTINAFKAVSKLKRLDHVSCGPAIVLSGHTRFI</sequence>
<protein>
    <submittedName>
        <fullName evidence="1">Uncharacterized protein</fullName>
    </submittedName>
</protein>
<evidence type="ECO:0000313" key="2">
    <source>
        <dbReference type="Proteomes" id="UP000276133"/>
    </source>
</evidence>
<dbReference type="Proteomes" id="UP000276133">
    <property type="component" value="Unassembled WGS sequence"/>
</dbReference>
<gene>
    <name evidence="1" type="ORF">BpHYR1_038607</name>
</gene>
<name>A0A3M7RLF4_BRAPC</name>
<reference evidence="1 2" key="1">
    <citation type="journal article" date="2018" name="Sci. Rep.">
        <title>Genomic signatures of local adaptation to the degree of environmental predictability in rotifers.</title>
        <authorList>
            <person name="Franch-Gras L."/>
            <person name="Hahn C."/>
            <person name="Garcia-Roger E.M."/>
            <person name="Carmona M.J."/>
            <person name="Serra M."/>
            <person name="Gomez A."/>
        </authorList>
    </citation>
    <scope>NUCLEOTIDE SEQUENCE [LARGE SCALE GENOMIC DNA]</scope>
    <source>
        <strain evidence="1">HYR1</strain>
    </source>
</reference>
<evidence type="ECO:0000313" key="1">
    <source>
        <dbReference type="EMBL" id="RNA24240.1"/>
    </source>
</evidence>
<proteinExistence type="predicted"/>
<keyword evidence="2" id="KW-1185">Reference proteome</keyword>
<accession>A0A3M7RLF4</accession>
<dbReference type="AlphaFoldDB" id="A0A3M7RLF4"/>